<dbReference type="Proteomes" id="UP000306628">
    <property type="component" value="Unassembled WGS sequence"/>
</dbReference>
<comment type="caution">
    <text evidence="1">The sequence shown here is derived from an EMBL/GenBank/DDBJ whole genome shotgun (WGS) entry which is preliminary data.</text>
</comment>
<accession>A0A5S4GW52</accession>
<dbReference type="AlphaFoldDB" id="A0A5S4GW52"/>
<name>A0A5S4GW52_9ACTN</name>
<reference evidence="1 2" key="1">
    <citation type="submission" date="2019-05" db="EMBL/GenBank/DDBJ databases">
        <title>Draft genome sequence of Nonomuraea zeae DSM 100528.</title>
        <authorList>
            <person name="Saricaoglu S."/>
            <person name="Isik K."/>
        </authorList>
    </citation>
    <scope>NUCLEOTIDE SEQUENCE [LARGE SCALE GENOMIC DNA]</scope>
    <source>
        <strain evidence="1 2">DSM 100528</strain>
    </source>
</reference>
<evidence type="ECO:0000313" key="1">
    <source>
        <dbReference type="EMBL" id="TMR37186.1"/>
    </source>
</evidence>
<proteinExistence type="predicted"/>
<protein>
    <recommendedName>
        <fullName evidence="3">Cell wall-active antibiotics response LiaF-like C-terminal domain-containing protein</fullName>
    </recommendedName>
</protein>
<gene>
    <name evidence="1" type="ORF">ETD85_08640</name>
</gene>
<organism evidence="1 2">
    <name type="scientific">Nonomuraea zeae</name>
    <dbReference type="NCBI Taxonomy" id="1642303"/>
    <lineage>
        <taxon>Bacteria</taxon>
        <taxon>Bacillati</taxon>
        <taxon>Actinomycetota</taxon>
        <taxon>Actinomycetes</taxon>
        <taxon>Streptosporangiales</taxon>
        <taxon>Streptosporangiaceae</taxon>
        <taxon>Nonomuraea</taxon>
    </lineage>
</organism>
<dbReference type="EMBL" id="VCKX01000018">
    <property type="protein sequence ID" value="TMR37186.1"/>
    <property type="molecule type" value="Genomic_DNA"/>
</dbReference>
<evidence type="ECO:0008006" key="3">
    <source>
        <dbReference type="Google" id="ProtNLM"/>
    </source>
</evidence>
<keyword evidence="2" id="KW-1185">Reference proteome</keyword>
<dbReference type="OrthoDB" id="4208626at2"/>
<evidence type="ECO:0000313" key="2">
    <source>
        <dbReference type="Proteomes" id="UP000306628"/>
    </source>
</evidence>
<dbReference type="RefSeq" id="WP_138689086.1">
    <property type="nucleotide sequence ID" value="NZ_JBHSAZ010000076.1"/>
</dbReference>
<sequence>MTNTTSPQQTDWHLSLIGGLKQRAGRLSGSTVVLTPVGGAHLDLADAELAPESTLTKVSLIGGVMLRVPAEADVRVEGFHLFGGRRVEAGSPSATGPVIRVRAYGLIGGVTVTRS</sequence>